<keyword evidence="8" id="KW-1185">Reference proteome</keyword>
<dbReference type="Gene3D" id="3.40.50.720">
    <property type="entry name" value="NAD(P)-binding Rossmann-like Domain"/>
    <property type="match status" value="2"/>
</dbReference>
<keyword evidence="3" id="KW-0520">NAD</keyword>
<dbReference type="PROSITE" id="PS00670">
    <property type="entry name" value="D_2_HYDROXYACID_DH_2"/>
    <property type="match status" value="1"/>
</dbReference>
<reference evidence="7" key="2">
    <citation type="journal article" date="2023" name="IMA Fungus">
        <title>Comparative genomic study of the Penicillium genus elucidates a diverse pangenome and 15 lateral gene transfer events.</title>
        <authorList>
            <person name="Petersen C."/>
            <person name="Sorensen T."/>
            <person name="Nielsen M.R."/>
            <person name="Sondergaard T.E."/>
            <person name="Sorensen J.L."/>
            <person name="Fitzpatrick D.A."/>
            <person name="Frisvad J.C."/>
            <person name="Nielsen K.L."/>
        </authorList>
    </citation>
    <scope>NUCLEOTIDE SEQUENCE</scope>
    <source>
        <strain evidence="7">IBT 21472</strain>
    </source>
</reference>
<dbReference type="InterPro" id="IPR006139">
    <property type="entry name" value="D-isomer_2_OHA_DH_cat_dom"/>
</dbReference>
<dbReference type="InterPro" id="IPR029753">
    <property type="entry name" value="D-isomer_DH_CS"/>
</dbReference>
<accession>A0A9W9Q952</accession>
<evidence type="ECO:0000256" key="4">
    <source>
        <dbReference type="RuleBase" id="RU003719"/>
    </source>
</evidence>
<sequence length="336" mass="36649">MGFVEARPKILLLGDINHAKKSWNALGELGELIEPTATNRADFIQECRDGKFEGVVAAYRTFHSIQITGRIDEELVKELPRSLIYLASCGAGYDQIDVHDCSARNPPIRVSNVPTAVDDATADVNMFLILGALRNFNAGMYALRQGKWVSGVNLGHDPEGKTLGILGMGGIGRNLKKKAEAFGMKVVYHNRRQLSEELSGGAQYVTFDELLSTSDVLSLNLPLNKNTRHIIGKNEFVKMKDGVVVVNTARGAVMDEAALVEALDSGKVFSAGLDVFEQEPTVHPGLLSNPNVILVPHMGTWTIETLTTMEEWAIENVRLALTTGKLKSPVPEQADL</sequence>
<evidence type="ECO:0000313" key="8">
    <source>
        <dbReference type="Proteomes" id="UP001147746"/>
    </source>
</evidence>
<dbReference type="Pfam" id="PF00389">
    <property type="entry name" value="2-Hacid_dh"/>
    <property type="match status" value="1"/>
</dbReference>
<evidence type="ECO:0000259" key="6">
    <source>
        <dbReference type="Pfam" id="PF02826"/>
    </source>
</evidence>
<dbReference type="SUPFAM" id="SSF51735">
    <property type="entry name" value="NAD(P)-binding Rossmann-fold domains"/>
    <property type="match status" value="1"/>
</dbReference>
<dbReference type="GO" id="GO:0030267">
    <property type="term" value="F:glyoxylate reductase (NADPH) activity"/>
    <property type="evidence" value="ECO:0007669"/>
    <property type="project" value="TreeGrafter"/>
</dbReference>
<protein>
    <submittedName>
        <fullName evidence="7">Glyoxylate/hydroxypyruvate reductase</fullName>
    </submittedName>
</protein>
<dbReference type="FunFam" id="3.40.50.720:FF:000282">
    <property type="entry name" value="Glyoxylate reductase protein"/>
    <property type="match status" value="1"/>
</dbReference>
<dbReference type="GO" id="GO:0016618">
    <property type="term" value="F:hydroxypyruvate reductase [NAD(P)H] activity"/>
    <property type="evidence" value="ECO:0007669"/>
    <property type="project" value="TreeGrafter"/>
</dbReference>
<dbReference type="Proteomes" id="UP001147746">
    <property type="component" value="Unassembled WGS sequence"/>
</dbReference>
<dbReference type="InterPro" id="IPR050223">
    <property type="entry name" value="D-isomer_2-hydroxyacid_DH"/>
</dbReference>
<dbReference type="PANTHER" id="PTHR10996:SF269">
    <property type="entry name" value="HYPOTHETICAL D-ISOMER SPECIFIC 2-HYDROXYACID DEHYDROGENASE (EUROFUNG)"/>
    <property type="match status" value="1"/>
</dbReference>
<feature type="domain" description="D-isomer specific 2-hydroxyacid dehydrogenase NAD-binding" evidence="6">
    <location>
        <begin position="127"/>
        <end position="299"/>
    </location>
</feature>
<evidence type="ECO:0000256" key="1">
    <source>
        <dbReference type="ARBA" id="ARBA00005854"/>
    </source>
</evidence>
<proteinExistence type="inferred from homology"/>
<feature type="domain" description="D-isomer specific 2-hydroxyacid dehydrogenase catalytic" evidence="5">
    <location>
        <begin position="40"/>
        <end position="330"/>
    </location>
</feature>
<evidence type="ECO:0000313" key="7">
    <source>
        <dbReference type="EMBL" id="KAJ5324546.1"/>
    </source>
</evidence>
<comment type="caution">
    <text evidence="7">The sequence shown here is derived from an EMBL/GenBank/DDBJ whole genome shotgun (WGS) entry which is preliminary data.</text>
</comment>
<gene>
    <name evidence="7" type="ORF">N7476_003146</name>
</gene>
<evidence type="ECO:0000256" key="2">
    <source>
        <dbReference type="ARBA" id="ARBA00023002"/>
    </source>
</evidence>
<keyword evidence="2 4" id="KW-0560">Oxidoreductase</keyword>
<dbReference type="PROSITE" id="PS00065">
    <property type="entry name" value="D_2_HYDROXYACID_DH_1"/>
    <property type="match status" value="1"/>
</dbReference>
<reference evidence="7" key="1">
    <citation type="submission" date="2022-12" db="EMBL/GenBank/DDBJ databases">
        <authorList>
            <person name="Petersen C."/>
        </authorList>
    </citation>
    <scope>NUCLEOTIDE SEQUENCE</scope>
    <source>
        <strain evidence="7">IBT 21472</strain>
    </source>
</reference>
<dbReference type="Pfam" id="PF02826">
    <property type="entry name" value="2-Hacid_dh_C"/>
    <property type="match status" value="1"/>
</dbReference>
<dbReference type="SUPFAM" id="SSF52283">
    <property type="entry name" value="Formate/glycerate dehydrogenase catalytic domain-like"/>
    <property type="match status" value="1"/>
</dbReference>
<evidence type="ECO:0000256" key="3">
    <source>
        <dbReference type="ARBA" id="ARBA00023027"/>
    </source>
</evidence>
<dbReference type="GO" id="GO:0051287">
    <property type="term" value="F:NAD binding"/>
    <property type="evidence" value="ECO:0007669"/>
    <property type="project" value="InterPro"/>
</dbReference>
<dbReference type="PANTHER" id="PTHR10996">
    <property type="entry name" value="2-HYDROXYACID DEHYDROGENASE-RELATED"/>
    <property type="match status" value="1"/>
</dbReference>
<dbReference type="EMBL" id="JAPZBO010000002">
    <property type="protein sequence ID" value="KAJ5324546.1"/>
    <property type="molecule type" value="Genomic_DNA"/>
</dbReference>
<dbReference type="AlphaFoldDB" id="A0A9W9Q952"/>
<organism evidence="7 8">
    <name type="scientific">Penicillium atrosanguineum</name>
    <dbReference type="NCBI Taxonomy" id="1132637"/>
    <lineage>
        <taxon>Eukaryota</taxon>
        <taxon>Fungi</taxon>
        <taxon>Dikarya</taxon>
        <taxon>Ascomycota</taxon>
        <taxon>Pezizomycotina</taxon>
        <taxon>Eurotiomycetes</taxon>
        <taxon>Eurotiomycetidae</taxon>
        <taxon>Eurotiales</taxon>
        <taxon>Aspergillaceae</taxon>
        <taxon>Penicillium</taxon>
    </lineage>
</organism>
<dbReference type="InterPro" id="IPR029752">
    <property type="entry name" value="D-isomer_DH_CS1"/>
</dbReference>
<name>A0A9W9Q952_9EURO</name>
<dbReference type="PROSITE" id="PS00671">
    <property type="entry name" value="D_2_HYDROXYACID_DH_3"/>
    <property type="match status" value="1"/>
</dbReference>
<dbReference type="InterPro" id="IPR036291">
    <property type="entry name" value="NAD(P)-bd_dom_sf"/>
</dbReference>
<dbReference type="CDD" id="cd12168">
    <property type="entry name" value="Mand_dh_like"/>
    <property type="match status" value="1"/>
</dbReference>
<dbReference type="InterPro" id="IPR006140">
    <property type="entry name" value="D-isomer_DH_NAD-bd"/>
</dbReference>
<comment type="similarity">
    <text evidence="1 4">Belongs to the D-isomer specific 2-hydroxyacid dehydrogenase family.</text>
</comment>
<dbReference type="GO" id="GO:0005829">
    <property type="term" value="C:cytosol"/>
    <property type="evidence" value="ECO:0007669"/>
    <property type="project" value="TreeGrafter"/>
</dbReference>
<evidence type="ECO:0000259" key="5">
    <source>
        <dbReference type="Pfam" id="PF00389"/>
    </source>
</evidence>